<dbReference type="PROSITE" id="PS51257">
    <property type="entry name" value="PROKAR_LIPOPROTEIN"/>
    <property type="match status" value="1"/>
</dbReference>
<evidence type="ECO:0000256" key="4">
    <source>
        <dbReference type="SAM" id="SignalP"/>
    </source>
</evidence>
<organism evidence="6 7">
    <name type="scientific">Dysgonomonas termitidis</name>
    <dbReference type="NCBI Taxonomy" id="1516126"/>
    <lineage>
        <taxon>Bacteria</taxon>
        <taxon>Pseudomonadati</taxon>
        <taxon>Bacteroidota</taxon>
        <taxon>Bacteroidia</taxon>
        <taxon>Bacteroidales</taxon>
        <taxon>Dysgonomonadaceae</taxon>
        <taxon>Dysgonomonas</taxon>
    </lineage>
</organism>
<keyword evidence="1 4" id="KW-0732">Signal</keyword>
<evidence type="ECO:0000256" key="1">
    <source>
        <dbReference type="ARBA" id="ARBA00022729"/>
    </source>
</evidence>
<dbReference type="InterPro" id="IPR011990">
    <property type="entry name" value="TPR-like_helical_dom_sf"/>
</dbReference>
<evidence type="ECO:0000313" key="7">
    <source>
        <dbReference type="Proteomes" id="UP001596023"/>
    </source>
</evidence>
<dbReference type="NCBIfam" id="TIGR03302">
    <property type="entry name" value="OM_YfiO"/>
    <property type="match status" value="1"/>
</dbReference>
<sequence>MKIKILCTLLLALLLASCGEYNKILKSRDAELKYTYAKKYFDEKKYGRTTTLLDEILSTYTGSSKEQEILFLMAQAYFYDKDYTTATQYYTRYYNKFPKGDYTELARFNAAYGLYLDSPDARLDQTSTIKGIQEFQSFLEYFPQSEKAPEAQDLMFKLQEKLSYKEFLAARLYFNLGLYMGNNYESCIVTAREALKNYPFSEFSEEFQILIVRSRYELAYYSIEEKKPTRYRELMDEHFNYKNMFPSGKYLKESERYYRQALKALGQEVDQVTNEAVQQELSK</sequence>
<comment type="caution">
    <text evidence="6">The sequence shown here is derived from an EMBL/GenBank/DDBJ whole genome shotgun (WGS) entry which is preliminary data.</text>
</comment>
<evidence type="ECO:0000256" key="2">
    <source>
        <dbReference type="ARBA" id="ARBA00023136"/>
    </source>
</evidence>
<feature type="chain" id="PRO_5047342718" evidence="4">
    <location>
        <begin position="23"/>
        <end position="283"/>
    </location>
</feature>
<keyword evidence="7" id="KW-1185">Reference proteome</keyword>
<dbReference type="Gene3D" id="1.25.40.10">
    <property type="entry name" value="Tetratricopeptide repeat domain"/>
    <property type="match status" value="1"/>
</dbReference>
<gene>
    <name evidence="6" type="ORF">ACFO6W_23225</name>
</gene>
<protein>
    <submittedName>
        <fullName evidence="6">Outer membrane protein assembly factor BamD</fullName>
    </submittedName>
</protein>
<evidence type="ECO:0000256" key="3">
    <source>
        <dbReference type="ARBA" id="ARBA00023237"/>
    </source>
</evidence>
<feature type="domain" description="Outer membrane lipoprotein BamD-like" evidence="5">
    <location>
        <begin position="33"/>
        <end position="179"/>
    </location>
</feature>
<dbReference type="EMBL" id="JBHSGN010000146">
    <property type="protein sequence ID" value="MFC4676598.1"/>
    <property type="molecule type" value="Genomic_DNA"/>
</dbReference>
<evidence type="ECO:0000259" key="5">
    <source>
        <dbReference type="Pfam" id="PF13525"/>
    </source>
</evidence>
<dbReference type="InterPro" id="IPR039565">
    <property type="entry name" value="BamD-like"/>
</dbReference>
<dbReference type="Proteomes" id="UP001596023">
    <property type="component" value="Unassembled WGS sequence"/>
</dbReference>
<dbReference type="SUPFAM" id="SSF48452">
    <property type="entry name" value="TPR-like"/>
    <property type="match status" value="1"/>
</dbReference>
<proteinExistence type="predicted"/>
<keyword evidence="3" id="KW-0998">Cell outer membrane</keyword>
<name>A0ABV9L489_9BACT</name>
<dbReference type="InterPro" id="IPR017689">
    <property type="entry name" value="BamD"/>
</dbReference>
<accession>A0ABV9L489</accession>
<keyword evidence="2" id="KW-0472">Membrane</keyword>
<feature type="signal peptide" evidence="4">
    <location>
        <begin position="1"/>
        <end position="22"/>
    </location>
</feature>
<dbReference type="Pfam" id="PF13525">
    <property type="entry name" value="YfiO"/>
    <property type="match status" value="1"/>
</dbReference>
<reference evidence="7" key="1">
    <citation type="journal article" date="2019" name="Int. J. Syst. Evol. Microbiol.">
        <title>The Global Catalogue of Microorganisms (GCM) 10K type strain sequencing project: providing services to taxonomists for standard genome sequencing and annotation.</title>
        <authorList>
            <consortium name="The Broad Institute Genomics Platform"/>
            <consortium name="The Broad Institute Genome Sequencing Center for Infectious Disease"/>
            <person name="Wu L."/>
            <person name="Ma J."/>
        </authorList>
    </citation>
    <scope>NUCLEOTIDE SEQUENCE [LARGE SCALE GENOMIC DNA]</scope>
    <source>
        <strain evidence="7">CCUG 66188</strain>
    </source>
</reference>
<evidence type="ECO:0000313" key="6">
    <source>
        <dbReference type="EMBL" id="MFC4676598.1"/>
    </source>
</evidence>
<dbReference type="RefSeq" id="WP_380000995.1">
    <property type="nucleotide sequence ID" value="NZ_JBHSGN010000146.1"/>
</dbReference>